<feature type="binding site" evidence="9">
    <location>
        <position position="122"/>
    </location>
    <ligand>
        <name>Mg(2+)</name>
        <dbReference type="ChEBI" id="CHEBI:18420"/>
        <label>1</label>
    </ligand>
</feature>
<feature type="binding site" evidence="9">
    <location>
        <position position="102"/>
    </location>
    <ligand>
        <name>Mg(2+)</name>
        <dbReference type="ChEBI" id="CHEBI:18420"/>
        <label>1</label>
    </ligand>
</feature>
<dbReference type="InterPro" id="IPR000146">
    <property type="entry name" value="FBPase_class-1"/>
</dbReference>
<comment type="caution">
    <text evidence="9">Lacks conserved residue(s) required for the propagation of feature annotation.</text>
</comment>
<feature type="binding site" evidence="9">
    <location>
        <position position="120"/>
    </location>
    <ligand>
        <name>Mg(2+)</name>
        <dbReference type="ChEBI" id="CHEBI:18420"/>
        <label>2</label>
    </ligand>
</feature>
<reference evidence="13 14" key="1">
    <citation type="submission" date="2017-10" db="EMBL/GenBank/DDBJ databases">
        <title>Analysis of the genome sequences of Rhizobium populations associated to common bean (phaseolus vulgaris).</title>
        <authorList>
            <person name="Bustos P."/>
            <person name="Santamaria R.I."/>
            <person name="Miranda-Sanchez F."/>
            <person name="Perez-Carrascal O."/>
            <person name="Juarez S."/>
            <person name="Lozano L."/>
            <person name="Martinez-Flores I."/>
            <person name="Vinuesa P."/>
            <person name="Martinez-Romero E."/>
            <person name="Cevallos M.A."/>
            <person name="Romero D."/>
            <person name="Davila G."/>
            <person name="Gonzalez V."/>
        </authorList>
    </citation>
    <scope>NUCLEOTIDE SEQUENCE [LARGE SCALE GENOMIC DNA]</scope>
    <source>
        <strain evidence="13 14">NXT3</strain>
        <plasmid evidence="14">Plasmid psfrenxt3c</plasmid>
    </source>
</reference>
<dbReference type="SUPFAM" id="SSF56655">
    <property type="entry name" value="Carbohydrate phosphatase"/>
    <property type="match status" value="1"/>
</dbReference>
<dbReference type="PIRSF" id="PIRSF500210">
    <property type="entry name" value="FBPtase"/>
    <property type="match status" value="1"/>
</dbReference>
<dbReference type="GO" id="GO:0006000">
    <property type="term" value="P:fructose metabolic process"/>
    <property type="evidence" value="ECO:0007669"/>
    <property type="project" value="TreeGrafter"/>
</dbReference>
<dbReference type="HAMAP" id="MF_01855">
    <property type="entry name" value="FBPase_class1"/>
    <property type="match status" value="1"/>
</dbReference>
<feature type="binding site" evidence="9">
    <location>
        <position position="120"/>
    </location>
    <ligand>
        <name>Mg(2+)</name>
        <dbReference type="ChEBI" id="CHEBI:18420"/>
        <label>1</label>
    </ligand>
</feature>
<dbReference type="Pfam" id="PF00316">
    <property type="entry name" value="FBPase"/>
    <property type="match status" value="1"/>
</dbReference>
<dbReference type="PANTHER" id="PTHR11556">
    <property type="entry name" value="FRUCTOSE-1,6-BISPHOSPHATASE-RELATED"/>
    <property type="match status" value="1"/>
</dbReference>
<keyword evidence="5 9" id="KW-0479">Metal-binding</keyword>
<dbReference type="Gene3D" id="3.40.190.80">
    <property type="match status" value="1"/>
</dbReference>
<dbReference type="InterPro" id="IPR020548">
    <property type="entry name" value="Fructose_bisphosphatase_AS"/>
</dbReference>
<accession>A0A2L0HD69</accession>
<comment type="pathway">
    <text evidence="2">Carbohydrate biosynthesis; Calvin cycle.</text>
</comment>
<dbReference type="GO" id="GO:0005986">
    <property type="term" value="P:sucrose biosynthetic process"/>
    <property type="evidence" value="ECO:0007669"/>
    <property type="project" value="TreeGrafter"/>
</dbReference>
<evidence type="ECO:0000256" key="2">
    <source>
        <dbReference type="ARBA" id="ARBA00005215"/>
    </source>
</evidence>
<dbReference type="EMBL" id="CP024310">
    <property type="protein sequence ID" value="AUX79448.1"/>
    <property type="molecule type" value="Genomic_DNA"/>
</dbReference>
<dbReference type="GO" id="GO:0042132">
    <property type="term" value="F:fructose 1,6-bisphosphate 1-phosphatase activity"/>
    <property type="evidence" value="ECO:0007669"/>
    <property type="project" value="UniProtKB-UniRule"/>
</dbReference>
<keyword evidence="6 9" id="KW-0378">Hydrolase</keyword>
<dbReference type="GO" id="GO:0006002">
    <property type="term" value="P:fructose 6-phosphate metabolic process"/>
    <property type="evidence" value="ECO:0007669"/>
    <property type="project" value="TreeGrafter"/>
</dbReference>
<dbReference type="GO" id="GO:0005829">
    <property type="term" value="C:cytosol"/>
    <property type="evidence" value="ECO:0007669"/>
    <property type="project" value="TreeGrafter"/>
</dbReference>
<dbReference type="CDD" id="cd00354">
    <property type="entry name" value="FBPase"/>
    <property type="match status" value="1"/>
</dbReference>
<dbReference type="RefSeq" id="WP_104840882.1">
    <property type="nucleotide sequence ID" value="NZ_CP024310.1"/>
</dbReference>
<gene>
    <name evidence="9 13" type="primary">fbp</name>
    <name evidence="13" type="ORF">NXT3_PC00275</name>
</gene>
<dbReference type="Proteomes" id="UP000239340">
    <property type="component" value="Plasmid pSfreNXT3c"/>
</dbReference>
<evidence type="ECO:0000256" key="10">
    <source>
        <dbReference type="RuleBase" id="RU000508"/>
    </source>
</evidence>
<comment type="cofactor">
    <cofactor evidence="9">
        <name>Mg(2+)</name>
        <dbReference type="ChEBI" id="CHEBI:18420"/>
    </cofactor>
    <text evidence="9">Binds 2 magnesium ions per subunit.</text>
</comment>
<protein>
    <recommendedName>
        <fullName evidence="9">Fructose-1,6-bisphosphatase class 1</fullName>
        <shortName evidence="9">FBPase class 1</shortName>
        <ecNumber evidence="9">3.1.3.11</ecNumber>
    </recommendedName>
    <alternativeName>
        <fullName evidence="9">D-fructose-1,6-bisphosphate 1-phosphohydrolase class 1</fullName>
    </alternativeName>
</protein>
<dbReference type="InterPro" id="IPR028343">
    <property type="entry name" value="FBPtase"/>
</dbReference>
<dbReference type="PRINTS" id="PR00115">
    <property type="entry name" value="F16BPHPHTASE"/>
</dbReference>
<sequence length="340" mass="36136">MSTPATLASDEASFQHGSVDEYLSTWAGEDRSRQRVTALINGVLDAACLLSERIATGSLEGDPARLVGSNSDGDAQKAIDVASHALFVEVLERAGAGWVLSEEADEPVVFKGSGFGVAIDPIDGSGNVGLGAPVGTLFSIIPLTEAEDPFLTSGRRQVAAGYVSFGNTVDLGFSVGDGMLLATMHPQTGEFLIVRRQVQVPPDTSELAFNASVHRHLQSGLSLYVQDCLAGREGPRGRDFNMRWLGSAVGELHRILLRGGVFFYAADKRPGYQNGRLRLVYEANPIAFLMEQAGGRATDGTSAILDKVPTSHHCRTPLVFGSATEVDLIASYLNSNPTSE</sequence>
<dbReference type="InterPro" id="IPR033391">
    <property type="entry name" value="FBPase_N"/>
</dbReference>
<dbReference type="PANTHER" id="PTHR11556:SF35">
    <property type="entry name" value="SEDOHEPTULOSE-1,7-BISPHOSPHATASE, CHLOROPLASTIC"/>
    <property type="match status" value="1"/>
</dbReference>
<evidence type="ECO:0000256" key="6">
    <source>
        <dbReference type="ARBA" id="ARBA00022801"/>
    </source>
</evidence>
<evidence type="ECO:0000313" key="13">
    <source>
        <dbReference type="EMBL" id="AUX79448.1"/>
    </source>
</evidence>
<organism evidence="13 14">
    <name type="scientific">Rhizobium fredii</name>
    <name type="common">Sinorhizobium fredii</name>
    <dbReference type="NCBI Taxonomy" id="380"/>
    <lineage>
        <taxon>Bacteria</taxon>
        <taxon>Pseudomonadati</taxon>
        <taxon>Pseudomonadota</taxon>
        <taxon>Alphaproteobacteria</taxon>
        <taxon>Hyphomicrobiales</taxon>
        <taxon>Rhizobiaceae</taxon>
        <taxon>Sinorhizobium/Ensifer group</taxon>
        <taxon>Sinorhizobium</taxon>
    </lineage>
</organism>
<keyword evidence="4 9" id="KW-0963">Cytoplasm</keyword>
<comment type="catalytic activity">
    <reaction evidence="1 9">
        <text>beta-D-fructose 1,6-bisphosphate + H2O = beta-D-fructose 6-phosphate + phosphate</text>
        <dbReference type="Rhea" id="RHEA:11064"/>
        <dbReference type="ChEBI" id="CHEBI:15377"/>
        <dbReference type="ChEBI" id="CHEBI:32966"/>
        <dbReference type="ChEBI" id="CHEBI:43474"/>
        <dbReference type="ChEBI" id="CHEBI:57634"/>
        <dbReference type="EC" id="3.1.3.11"/>
    </reaction>
</comment>
<dbReference type="Gene3D" id="3.30.540.10">
    <property type="entry name" value="Fructose-1,6-Bisphosphatase, subunit A, domain 1"/>
    <property type="match status" value="1"/>
</dbReference>
<dbReference type="GO" id="GO:0006094">
    <property type="term" value="P:gluconeogenesis"/>
    <property type="evidence" value="ECO:0007669"/>
    <property type="project" value="UniProtKB-UniRule"/>
</dbReference>
<comment type="similarity">
    <text evidence="3 9 10">Belongs to the FBPase class 1 family.</text>
</comment>
<dbReference type="Pfam" id="PF18913">
    <property type="entry name" value="FBPase_C"/>
    <property type="match status" value="1"/>
</dbReference>
<feature type="binding site" evidence="9">
    <location>
        <position position="123"/>
    </location>
    <ligand>
        <name>Mg(2+)</name>
        <dbReference type="ChEBI" id="CHEBI:18420"/>
        <label>2</label>
    </ligand>
</feature>
<feature type="domain" description="Fructose-1-6-bisphosphatase class 1 C-terminal" evidence="12">
    <location>
        <begin position="200"/>
        <end position="333"/>
    </location>
</feature>
<dbReference type="AlphaFoldDB" id="A0A2L0HD69"/>
<comment type="subcellular location">
    <subcellularLocation>
        <location evidence="9">Cytoplasm</location>
    </subcellularLocation>
</comment>
<comment type="subunit">
    <text evidence="9">Homotetramer.</text>
</comment>
<dbReference type="GO" id="GO:0030388">
    <property type="term" value="P:fructose 1,6-bisphosphate metabolic process"/>
    <property type="evidence" value="ECO:0007669"/>
    <property type="project" value="TreeGrafter"/>
</dbReference>
<dbReference type="InterPro" id="IPR044015">
    <property type="entry name" value="FBPase_C_dom"/>
</dbReference>
<evidence type="ECO:0000256" key="7">
    <source>
        <dbReference type="ARBA" id="ARBA00022842"/>
    </source>
</evidence>
<dbReference type="GO" id="GO:0000287">
    <property type="term" value="F:magnesium ion binding"/>
    <property type="evidence" value="ECO:0007669"/>
    <property type="project" value="UniProtKB-UniRule"/>
</dbReference>
<proteinExistence type="inferred from homology"/>
<geneLocation type="plasmid" evidence="14">
    <name>psfrenxt3c</name>
</geneLocation>
<dbReference type="PIRSF" id="PIRSF000904">
    <property type="entry name" value="FBPtase_SBPase"/>
    <property type="match status" value="1"/>
</dbReference>
<evidence type="ECO:0000313" key="14">
    <source>
        <dbReference type="Proteomes" id="UP000239340"/>
    </source>
</evidence>
<dbReference type="PROSITE" id="PS00124">
    <property type="entry name" value="FBPASE"/>
    <property type="match status" value="1"/>
</dbReference>
<evidence type="ECO:0000256" key="3">
    <source>
        <dbReference type="ARBA" id="ARBA00010941"/>
    </source>
</evidence>
<feature type="binding site" evidence="9">
    <location>
        <position position="282"/>
    </location>
    <ligand>
        <name>Mg(2+)</name>
        <dbReference type="ChEBI" id="CHEBI:18420"/>
        <label>2</label>
    </ligand>
</feature>
<evidence type="ECO:0000256" key="9">
    <source>
        <dbReference type="HAMAP-Rule" id="MF_01855"/>
    </source>
</evidence>
<evidence type="ECO:0000259" key="12">
    <source>
        <dbReference type="Pfam" id="PF18913"/>
    </source>
</evidence>
<evidence type="ECO:0000256" key="4">
    <source>
        <dbReference type="ARBA" id="ARBA00022490"/>
    </source>
</evidence>
<evidence type="ECO:0000256" key="5">
    <source>
        <dbReference type="ARBA" id="ARBA00022723"/>
    </source>
</evidence>
<evidence type="ECO:0000259" key="11">
    <source>
        <dbReference type="Pfam" id="PF00316"/>
    </source>
</evidence>
<feature type="domain" description="Fructose-1-6-bisphosphatase class I N-terminal" evidence="11">
    <location>
        <begin position="32"/>
        <end position="194"/>
    </location>
</feature>
<dbReference type="NCBIfam" id="NF006780">
    <property type="entry name" value="PRK09293.1-4"/>
    <property type="match status" value="1"/>
</dbReference>
<keyword evidence="7 9" id="KW-0460">Magnesium</keyword>
<evidence type="ECO:0000256" key="8">
    <source>
        <dbReference type="ARBA" id="ARBA00023277"/>
    </source>
</evidence>
<feature type="binding site" evidence="9">
    <location>
        <position position="210"/>
    </location>
    <ligand>
        <name>substrate</name>
    </ligand>
</feature>
<evidence type="ECO:0000256" key="1">
    <source>
        <dbReference type="ARBA" id="ARBA00001273"/>
    </source>
</evidence>
<keyword evidence="13" id="KW-0614">Plasmid</keyword>
<name>A0A2L0HD69_RHIFR</name>
<keyword evidence="8 9" id="KW-0119">Carbohydrate metabolism</keyword>
<dbReference type="EC" id="3.1.3.11" evidence="9"/>